<dbReference type="PANTHER" id="PTHR40943">
    <property type="entry name" value="CYTOPLASMIC PROTEIN-RELATED"/>
    <property type="match status" value="1"/>
</dbReference>
<proteinExistence type="predicted"/>
<organism evidence="2">
    <name type="scientific">marine metagenome</name>
    <dbReference type="NCBI Taxonomy" id="408172"/>
    <lineage>
        <taxon>unclassified sequences</taxon>
        <taxon>metagenomes</taxon>
        <taxon>ecological metagenomes</taxon>
    </lineage>
</organism>
<dbReference type="Pfam" id="PF05899">
    <property type="entry name" value="Cupin_3"/>
    <property type="match status" value="1"/>
</dbReference>
<dbReference type="InterPro" id="IPR008579">
    <property type="entry name" value="UGlyAH_Cupin_dom"/>
</dbReference>
<gene>
    <name evidence="2" type="ORF">METZ01_LOCUS348281</name>
</gene>
<feature type="domain" description="(S)-ureidoglycine aminohydrolase cupin" evidence="1">
    <location>
        <begin position="42"/>
        <end position="115"/>
    </location>
</feature>
<evidence type="ECO:0000313" key="2">
    <source>
        <dbReference type="EMBL" id="SVC95427.1"/>
    </source>
</evidence>
<dbReference type="PANTHER" id="PTHR40943:SF1">
    <property type="entry name" value="CYTOPLASMIC PROTEIN"/>
    <property type="match status" value="1"/>
</dbReference>
<accession>A0A382RE62</accession>
<dbReference type="Gene3D" id="2.60.120.10">
    <property type="entry name" value="Jelly Rolls"/>
    <property type="match status" value="1"/>
</dbReference>
<protein>
    <recommendedName>
        <fullName evidence="1">(S)-ureidoglycine aminohydrolase cupin domain-containing protein</fullName>
    </recommendedName>
</protein>
<name>A0A382RE62_9ZZZZ</name>
<dbReference type="InterPro" id="IPR011051">
    <property type="entry name" value="RmlC_Cupin_sf"/>
</dbReference>
<dbReference type="EMBL" id="UINC01120749">
    <property type="protein sequence ID" value="SVC95427.1"/>
    <property type="molecule type" value="Genomic_DNA"/>
</dbReference>
<evidence type="ECO:0000259" key="1">
    <source>
        <dbReference type="Pfam" id="PF05899"/>
    </source>
</evidence>
<reference evidence="2" key="1">
    <citation type="submission" date="2018-05" db="EMBL/GenBank/DDBJ databases">
        <authorList>
            <person name="Lanie J.A."/>
            <person name="Ng W.-L."/>
            <person name="Kazmierczak K.M."/>
            <person name="Andrzejewski T.M."/>
            <person name="Davidsen T.M."/>
            <person name="Wayne K.J."/>
            <person name="Tettelin H."/>
            <person name="Glass J.I."/>
            <person name="Rusch D."/>
            <person name="Podicherti R."/>
            <person name="Tsui H.-C.T."/>
            <person name="Winkler M.E."/>
        </authorList>
    </citation>
    <scope>NUCLEOTIDE SEQUENCE</scope>
</reference>
<sequence length="119" mass="13245">MTENTFKMPLESAGEKKPSRLIPKACFTTEDNDETTLSFYEAEDGSVATGVWECPPCKVDIDNYPVNEMMTIISGALIMTNAEGVEETFGPGEVVFVPKGSKLTWQITERLKKYYMTSS</sequence>
<dbReference type="AlphaFoldDB" id="A0A382RE62"/>
<dbReference type="SUPFAM" id="SSF51182">
    <property type="entry name" value="RmlC-like cupins"/>
    <property type="match status" value="1"/>
</dbReference>
<dbReference type="InterPro" id="IPR014710">
    <property type="entry name" value="RmlC-like_jellyroll"/>
</dbReference>